<organism evidence="7 8">
    <name type="scientific">Acidovorax ebreus (strain TPSY)</name>
    <name type="common">Diaphorobacter sp. (strain TPSY)</name>
    <dbReference type="NCBI Taxonomy" id="535289"/>
    <lineage>
        <taxon>Bacteria</taxon>
        <taxon>Pseudomonadati</taxon>
        <taxon>Pseudomonadota</taxon>
        <taxon>Betaproteobacteria</taxon>
        <taxon>Burkholderiales</taxon>
        <taxon>Comamonadaceae</taxon>
        <taxon>Diaphorobacter</taxon>
    </lineage>
</organism>
<dbReference type="GO" id="GO:0052621">
    <property type="term" value="F:diguanylate cyclase activity"/>
    <property type="evidence" value="ECO:0007669"/>
    <property type="project" value="UniProtKB-EC"/>
</dbReference>
<keyword evidence="5" id="KW-1133">Transmembrane helix</keyword>
<dbReference type="SUPFAM" id="SSF55073">
    <property type="entry name" value="Nucleotide cyclase"/>
    <property type="match status" value="1"/>
</dbReference>
<dbReference type="GO" id="GO:0043709">
    <property type="term" value="P:cell adhesion involved in single-species biofilm formation"/>
    <property type="evidence" value="ECO:0007669"/>
    <property type="project" value="TreeGrafter"/>
</dbReference>
<sequence>MHTTSRRLFPCILSRAPYRRVRVGMALLALLLMSSSALVMLLLHHPSANHHLDAVRWWAALSVGGLAVITLLIRTGWSERLRDPSLTLVQMAWTITSGAVAYVLAGEGRGVVPSVLAMILFFGALGLSPRQVVGIGLYAMAAFSVAVVVSPRFYATTFDVMDGAYAAMILIVLAGCMVVNLRVQQMRQRLDRQREALAEALAENRALAMRDELTGLYNRRAMVELIQLECRRRRRGQGALLFAMIDVDHFKRVNDHHGHAMGDHVLRVFADALRANVRETDVLARWGGDEFLLLLSDIEPRSAQTLLERTREAIAALPVPNAPPDLRLSMSAGLALHLPHSSPQETLERADQALYAAKDQGRNRVALAPELQPAPVDDAPAMPQAARA</sequence>
<dbReference type="SMART" id="SM00267">
    <property type="entry name" value="GGDEF"/>
    <property type="match status" value="1"/>
</dbReference>
<feature type="domain" description="GGDEF" evidence="6">
    <location>
        <begin position="238"/>
        <end position="370"/>
    </location>
</feature>
<dbReference type="Proteomes" id="UP000000450">
    <property type="component" value="Chromosome"/>
</dbReference>
<feature type="coiled-coil region" evidence="3">
    <location>
        <begin position="183"/>
        <end position="210"/>
    </location>
</feature>
<accession>A0A9J9U9V1</accession>
<keyword evidence="5" id="KW-0812">Transmembrane</keyword>
<feature type="transmembrane region" description="Helical" evidence="5">
    <location>
        <begin position="85"/>
        <end position="105"/>
    </location>
</feature>
<feature type="transmembrane region" description="Helical" evidence="5">
    <location>
        <begin position="55"/>
        <end position="73"/>
    </location>
</feature>
<protein>
    <recommendedName>
        <fullName evidence="1">diguanylate cyclase</fullName>
        <ecNumber evidence="1">2.7.7.65</ecNumber>
    </recommendedName>
</protein>
<dbReference type="PANTHER" id="PTHR45138">
    <property type="entry name" value="REGULATORY COMPONENTS OF SENSORY TRANSDUCTION SYSTEM"/>
    <property type="match status" value="1"/>
</dbReference>
<keyword evidence="3" id="KW-0175">Coiled coil</keyword>
<dbReference type="InterPro" id="IPR050469">
    <property type="entry name" value="Diguanylate_Cyclase"/>
</dbReference>
<evidence type="ECO:0000313" key="8">
    <source>
        <dbReference type="Proteomes" id="UP000000450"/>
    </source>
</evidence>
<dbReference type="InterPro" id="IPR029787">
    <property type="entry name" value="Nucleotide_cyclase"/>
</dbReference>
<evidence type="ECO:0000256" key="1">
    <source>
        <dbReference type="ARBA" id="ARBA00012528"/>
    </source>
</evidence>
<feature type="transmembrane region" description="Helical" evidence="5">
    <location>
        <begin position="21"/>
        <end position="43"/>
    </location>
</feature>
<dbReference type="EC" id="2.7.7.65" evidence="1"/>
<dbReference type="GO" id="GO:1902201">
    <property type="term" value="P:negative regulation of bacterial-type flagellum-dependent cell motility"/>
    <property type="evidence" value="ECO:0007669"/>
    <property type="project" value="TreeGrafter"/>
</dbReference>
<evidence type="ECO:0000256" key="3">
    <source>
        <dbReference type="SAM" id="Coils"/>
    </source>
</evidence>
<proteinExistence type="predicted"/>
<feature type="transmembrane region" description="Helical" evidence="5">
    <location>
        <begin position="135"/>
        <end position="153"/>
    </location>
</feature>
<comment type="catalytic activity">
    <reaction evidence="2">
        <text>2 GTP = 3',3'-c-di-GMP + 2 diphosphate</text>
        <dbReference type="Rhea" id="RHEA:24898"/>
        <dbReference type="ChEBI" id="CHEBI:33019"/>
        <dbReference type="ChEBI" id="CHEBI:37565"/>
        <dbReference type="ChEBI" id="CHEBI:58805"/>
        <dbReference type="EC" id="2.7.7.65"/>
    </reaction>
</comment>
<reference evidence="7 8" key="1">
    <citation type="journal article" date="2010" name="J. Bacteriol.">
        <title>Completed genome sequence of the anaerobic iron-oxidizing bacterium Acidovorax ebreus strain TPSY.</title>
        <authorList>
            <person name="Byrne-Bailey K.G."/>
            <person name="Weber K.A."/>
            <person name="Chair A.H."/>
            <person name="Bose S."/>
            <person name="Knox T."/>
            <person name="Spanbauer T.L."/>
            <person name="Chertkov O."/>
            <person name="Coates J.D."/>
        </authorList>
    </citation>
    <scope>NUCLEOTIDE SEQUENCE [LARGE SCALE GENOMIC DNA]</scope>
    <source>
        <strain evidence="7 8">TPSY</strain>
    </source>
</reference>
<evidence type="ECO:0000259" key="6">
    <source>
        <dbReference type="PROSITE" id="PS50887"/>
    </source>
</evidence>
<dbReference type="InterPro" id="IPR043128">
    <property type="entry name" value="Rev_trsase/Diguanyl_cyclase"/>
</dbReference>
<dbReference type="NCBIfam" id="TIGR00254">
    <property type="entry name" value="GGDEF"/>
    <property type="match status" value="1"/>
</dbReference>
<dbReference type="EMBL" id="CP001392">
    <property type="protein sequence ID" value="ACM32156.1"/>
    <property type="molecule type" value="Genomic_DNA"/>
</dbReference>
<dbReference type="RefSeq" id="WP_012655677.1">
    <property type="nucleotide sequence ID" value="NC_011992.1"/>
</dbReference>
<dbReference type="FunFam" id="3.30.70.270:FF:000001">
    <property type="entry name" value="Diguanylate cyclase domain protein"/>
    <property type="match status" value="1"/>
</dbReference>
<keyword evidence="5" id="KW-0472">Membrane</keyword>
<dbReference type="AlphaFoldDB" id="A0A9J9U9V1"/>
<feature type="transmembrane region" description="Helical" evidence="5">
    <location>
        <begin position="165"/>
        <end position="183"/>
    </location>
</feature>
<feature type="region of interest" description="Disordered" evidence="4">
    <location>
        <begin position="364"/>
        <end position="388"/>
    </location>
</feature>
<dbReference type="PANTHER" id="PTHR45138:SF9">
    <property type="entry name" value="DIGUANYLATE CYCLASE DGCM-RELATED"/>
    <property type="match status" value="1"/>
</dbReference>
<evidence type="ECO:0000256" key="2">
    <source>
        <dbReference type="ARBA" id="ARBA00034247"/>
    </source>
</evidence>
<dbReference type="PROSITE" id="PS50887">
    <property type="entry name" value="GGDEF"/>
    <property type="match status" value="1"/>
</dbReference>
<dbReference type="KEGG" id="dia:Dtpsy_0676"/>
<name>A0A9J9U9V1_ACIET</name>
<feature type="transmembrane region" description="Helical" evidence="5">
    <location>
        <begin position="111"/>
        <end position="128"/>
    </location>
</feature>
<evidence type="ECO:0000313" key="7">
    <source>
        <dbReference type="EMBL" id="ACM32156.1"/>
    </source>
</evidence>
<dbReference type="CDD" id="cd01949">
    <property type="entry name" value="GGDEF"/>
    <property type="match status" value="1"/>
</dbReference>
<dbReference type="InterPro" id="IPR000160">
    <property type="entry name" value="GGDEF_dom"/>
</dbReference>
<keyword evidence="8" id="KW-1185">Reference proteome</keyword>
<dbReference type="GO" id="GO:0005886">
    <property type="term" value="C:plasma membrane"/>
    <property type="evidence" value="ECO:0007669"/>
    <property type="project" value="TreeGrafter"/>
</dbReference>
<evidence type="ECO:0000256" key="4">
    <source>
        <dbReference type="SAM" id="MobiDB-lite"/>
    </source>
</evidence>
<dbReference type="Gene3D" id="3.30.70.270">
    <property type="match status" value="1"/>
</dbReference>
<gene>
    <name evidence="7" type="ordered locus">Dtpsy_0676</name>
</gene>
<evidence type="ECO:0000256" key="5">
    <source>
        <dbReference type="SAM" id="Phobius"/>
    </source>
</evidence>
<dbReference type="Pfam" id="PF00990">
    <property type="entry name" value="GGDEF"/>
    <property type="match status" value="1"/>
</dbReference>